<evidence type="ECO:0000256" key="5">
    <source>
        <dbReference type="SAM" id="MobiDB-lite"/>
    </source>
</evidence>
<comment type="similarity">
    <text evidence="1">Belongs to the short-chain dehydrogenases/reductases (SDR) family.</text>
</comment>
<dbReference type="PANTHER" id="PTHR24321">
    <property type="entry name" value="DEHYDROGENASES, SHORT CHAIN"/>
    <property type="match status" value="1"/>
</dbReference>
<dbReference type="Pfam" id="PF13561">
    <property type="entry name" value="adh_short_C2"/>
    <property type="match status" value="1"/>
</dbReference>
<evidence type="ECO:0000313" key="6">
    <source>
        <dbReference type="EMBL" id="PPJ57743.1"/>
    </source>
</evidence>
<sequence length="313" mass="33406">MATEPDPSAPGIHITRPSIVSRPLQIAKEVMATPDPTTSASTTSTTTGNPHANFAQYPSLRNKTVLITGGAEGIGASATSQFSHQSSQVLILDISESSAIKLIETLKSQGASPLPAFFQCDVSDLKALKSTCDEILKKYGTVDILVNNAASAGGAARAGTFEVTEESWQFGVDVNLRHQFFLTQYLVPAMKSSGRGGSIINMGSITWRIPATGLPVYTACKAAILGLTRTHAKEFGRDGIRVNSIMPGSIATERQRREVLTKEYERLTLEAQSLKRVLEPDEVGRCILWLGSEDSSAVTGSSYVVDGGWVGDT</sequence>
<dbReference type="Gene3D" id="3.40.50.720">
    <property type="entry name" value="NAD(P)-binding Rossmann-like Domain"/>
    <property type="match status" value="1"/>
</dbReference>
<dbReference type="PRINTS" id="PR00081">
    <property type="entry name" value="GDHRDH"/>
</dbReference>
<protein>
    <submittedName>
        <fullName evidence="6">Uncharacterized protein</fullName>
    </submittedName>
</protein>
<comment type="caution">
    <text evidence="6">The sequence shown here is derived from an EMBL/GenBank/DDBJ whole genome shotgun (WGS) entry which is preliminary data.</text>
</comment>
<dbReference type="InterPro" id="IPR002347">
    <property type="entry name" value="SDR_fam"/>
</dbReference>
<proteinExistence type="inferred from homology"/>
<accession>A0A2S6CDF9</accession>
<dbReference type="Proteomes" id="UP000237631">
    <property type="component" value="Unassembled WGS sequence"/>
</dbReference>
<evidence type="ECO:0000256" key="3">
    <source>
        <dbReference type="ARBA" id="ARBA00023002"/>
    </source>
</evidence>
<feature type="region of interest" description="Disordered" evidence="5">
    <location>
        <begin position="33"/>
        <end position="54"/>
    </location>
</feature>
<dbReference type="SUPFAM" id="SSF51735">
    <property type="entry name" value="NAD(P)-binding Rossmann-fold domains"/>
    <property type="match status" value="1"/>
</dbReference>
<dbReference type="PRINTS" id="PR00080">
    <property type="entry name" value="SDRFAMILY"/>
</dbReference>
<dbReference type="STRING" id="357750.A0A2S6CDF9"/>
<keyword evidence="7" id="KW-1185">Reference proteome</keyword>
<dbReference type="AlphaFoldDB" id="A0A2S6CDF9"/>
<evidence type="ECO:0000256" key="1">
    <source>
        <dbReference type="ARBA" id="ARBA00006484"/>
    </source>
</evidence>
<dbReference type="PANTHER" id="PTHR24321:SF8">
    <property type="entry name" value="ESTRADIOL 17-BETA-DEHYDROGENASE 8-RELATED"/>
    <property type="match status" value="1"/>
</dbReference>
<keyword evidence="4" id="KW-0175">Coiled coil</keyword>
<dbReference type="GO" id="GO:0016491">
    <property type="term" value="F:oxidoreductase activity"/>
    <property type="evidence" value="ECO:0007669"/>
    <property type="project" value="UniProtKB-KW"/>
</dbReference>
<evidence type="ECO:0000313" key="7">
    <source>
        <dbReference type="Proteomes" id="UP000237631"/>
    </source>
</evidence>
<organism evidence="6 7">
    <name type="scientific">Cercospora berteroae</name>
    <dbReference type="NCBI Taxonomy" id="357750"/>
    <lineage>
        <taxon>Eukaryota</taxon>
        <taxon>Fungi</taxon>
        <taxon>Dikarya</taxon>
        <taxon>Ascomycota</taxon>
        <taxon>Pezizomycotina</taxon>
        <taxon>Dothideomycetes</taxon>
        <taxon>Dothideomycetidae</taxon>
        <taxon>Mycosphaerellales</taxon>
        <taxon>Mycosphaerellaceae</taxon>
        <taxon>Cercospora</taxon>
    </lineage>
</organism>
<name>A0A2S6CDF9_9PEZI</name>
<reference evidence="7" key="1">
    <citation type="journal article" date="2017" name="bioRxiv">
        <title>Conservation of a gene cluster reveals novel cercosporin biosynthetic mechanisms and extends production to the genus Colletotrichum.</title>
        <authorList>
            <person name="de Jonge R."/>
            <person name="Ebert M.K."/>
            <person name="Huitt-Roehl C.R."/>
            <person name="Pal P."/>
            <person name="Suttle J.C."/>
            <person name="Spanner R.E."/>
            <person name="Neubauer J.D."/>
            <person name="Jurick W.M.II."/>
            <person name="Stott K.A."/>
            <person name="Secor G.A."/>
            <person name="Thomma B.P.H.J."/>
            <person name="Van de Peer Y."/>
            <person name="Townsend C.A."/>
            <person name="Bolton M.D."/>
        </authorList>
    </citation>
    <scope>NUCLEOTIDE SEQUENCE [LARGE SCALE GENOMIC DNA]</scope>
    <source>
        <strain evidence="7">CBS538.71</strain>
    </source>
</reference>
<keyword evidence="3" id="KW-0560">Oxidoreductase</keyword>
<evidence type="ECO:0000256" key="2">
    <source>
        <dbReference type="ARBA" id="ARBA00022857"/>
    </source>
</evidence>
<feature type="compositionally biased region" description="Low complexity" evidence="5">
    <location>
        <begin position="33"/>
        <end position="47"/>
    </location>
</feature>
<dbReference type="InterPro" id="IPR036291">
    <property type="entry name" value="NAD(P)-bd_dom_sf"/>
</dbReference>
<dbReference type="EMBL" id="PNEN01000488">
    <property type="protein sequence ID" value="PPJ57743.1"/>
    <property type="molecule type" value="Genomic_DNA"/>
</dbReference>
<evidence type="ECO:0000256" key="4">
    <source>
        <dbReference type="SAM" id="Coils"/>
    </source>
</evidence>
<dbReference type="PROSITE" id="PS00061">
    <property type="entry name" value="ADH_SHORT"/>
    <property type="match status" value="1"/>
</dbReference>
<dbReference type="OrthoDB" id="1669814at2759"/>
<gene>
    <name evidence="6" type="ORF">CBER1_00001</name>
</gene>
<keyword evidence="2" id="KW-0521">NADP</keyword>
<dbReference type="InterPro" id="IPR020904">
    <property type="entry name" value="Sc_DH/Rdtase_CS"/>
</dbReference>
<dbReference type="FunFam" id="3.40.50.720:FF:000084">
    <property type="entry name" value="Short-chain dehydrogenase reductase"/>
    <property type="match status" value="1"/>
</dbReference>
<dbReference type="CDD" id="cd05233">
    <property type="entry name" value="SDR_c"/>
    <property type="match status" value="1"/>
</dbReference>
<feature type="coiled-coil region" evidence="4">
    <location>
        <begin position="250"/>
        <end position="277"/>
    </location>
</feature>